<sequence>MYLNNFQVQGDFESRGSTADTITTQKMTIDELSLTYSAEESFAVIQQRDATGCRCNKTIKGRGEAVWPPSLEAALIGGLQSYSVRHRVHMRHRGCLIGRNHFLSNYVKSVTGKQRTAKQVGSRLQQLKDTCRELDILYLITGSHSFSPTRKHRQGSKSSSRSSSQRSVSSSPELSDGAFGESEEPYFIDATPEHTPPVKSPQSVLFPTTPDSSHSLIYELSNQRSSITVECNAVQYYASSQCHSDQNEWTCGSQTQTSMYYAPTQQWGNYYSMAVTQQQQQYAYYDSQYY</sequence>
<evidence type="ECO:0000256" key="2">
    <source>
        <dbReference type="ARBA" id="ARBA00008421"/>
    </source>
</evidence>
<dbReference type="SMART" id="SM00426">
    <property type="entry name" value="TEA"/>
    <property type="match status" value="1"/>
</dbReference>
<evidence type="ECO:0000313" key="9">
    <source>
        <dbReference type="EMBL" id="KAJ3564658.1"/>
    </source>
</evidence>
<dbReference type="AlphaFoldDB" id="A0AAD5VN12"/>
<dbReference type="InterPro" id="IPR050937">
    <property type="entry name" value="TEC1_TEAD_TF"/>
</dbReference>
<evidence type="ECO:0000256" key="6">
    <source>
        <dbReference type="PROSITE-ProRule" id="PRU00505"/>
    </source>
</evidence>
<dbReference type="GO" id="GO:0000981">
    <property type="term" value="F:DNA-binding transcription factor activity, RNA polymerase II-specific"/>
    <property type="evidence" value="ECO:0007669"/>
    <property type="project" value="TreeGrafter"/>
</dbReference>
<feature type="domain" description="TEA" evidence="8">
    <location>
        <begin position="60"/>
        <end position="134"/>
    </location>
</feature>
<dbReference type="Pfam" id="PF01285">
    <property type="entry name" value="TEA"/>
    <property type="match status" value="1"/>
</dbReference>
<evidence type="ECO:0000256" key="3">
    <source>
        <dbReference type="ARBA" id="ARBA00023015"/>
    </source>
</evidence>
<dbReference type="Proteomes" id="UP001213000">
    <property type="component" value="Unassembled WGS sequence"/>
</dbReference>
<dbReference type="GO" id="GO:0005667">
    <property type="term" value="C:transcription regulator complex"/>
    <property type="evidence" value="ECO:0007669"/>
    <property type="project" value="TreeGrafter"/>
</dbReference>
<name>A0AAD5VN12_9AGAR</name>
<comment type="caution">
    <text evidence="9">The sequence shown here is derived from an EMBL/GenBank/DDBJ whole genome shotgun (WGS) entry which is preliminary data.</text>
</comment>
<evidence type="ECO:0000313" key="10">
    <source>
        <dbReference type="Proteomes" id="UP001213000"/>
    </source>
</evidence>
<evidence type="ECO:0000256" key="4">
    <source>
        <dbReference type="ARBA" id="ARBA00023163"/>
    </source>
</evidence>
<evidence type="ECO:0000256" key="5">
    <source>
        <dbReference type="ARBA" id="ARBA00023242"/>
    </source>
</evidence>
<comment type="subcellular location">
    <subcellularLocation>
        <location evidence="1">Nucleus</location>
    </subcellularLocation>
</comment>
<dbReference type="InterPro" id="IPR038096">
    <property type="entry name" value="TEA/ATTS_sf"/>
</dbReference>
<comment type="similarity">
    <text evidence="2">Belongs to the TEC1 family.</text>
</comment>
<dbReference type="GO" id="GO:0000978">
    <property type="term" value="F:RNA polymerase II cis-regulatory region sequence-specific DNA binding"/>
    <property type="evidence" value="ECO:0007669"/>
    <property type="project" value="TreeGrafter"/>
</dbReference>
<dbReference type="PANTHER" id="PTHR11834">
    <property type="entry name" value="TRANSCRIPTIONAL ENHANCER FACTOR TEF RELATED"/>
    <property type="match status" value="1"/>
</dbReference>
<dbReference type="PRINTS" id="PR00065">
    <property type="entry name" value="TEADOMAIN"/>
</dbReference>
<keyword evidence="4" id="KW-0804">Transcription</keyword>
<dbReference type="Gene3D" id="6.10.20.40">
    <property type="entry name" value="TEA/ATTS domain"/>
    <property type="match status" value="1"/>
</dbReference>
<keyword evidence="10" id="KW-1185">Reference proteome</keyword>
<feature type="region of interest" description="Disordered" evidence="7">
    <location>
        <begin position="146"/>
        <end position="179"/>
    </location>
</feature>
<evidence type="ECO:0000259" key="8">
    <source>
        <dbReference type="PROSITE" id="PS51088"/>
    </source>
</evidence>
<accession>A0AAD5VN12</accession>
<evidence type="ECO:0000256" key="7">
    <source>
        <dbReference type="SAM" id="MobiDB-lite"/>
    </source>
</evidence>
<protein>
    <recommendedName>
        <fullName evidence="8">TEA domain-containing protein</fullName>
    </recommendedName>
</protein>
<dbReference type="EMBL" id="JANIEX010000641">
    <property type="protein sequence ID" value="KAJ3564658.1"/>
    <property type="molecule type" value="Genomic_DNA"/>
</dbReference>
<dbReference type="GO" id="GO:0005634">
    <property type="term" value="C:nucleus"/>
    <property type="evidence" value="ECO:0007669"/>
    <property type="project" value="UniProtKB-SubCell"/>
</dbReference>
<dbReference type="PROSITE" id="PS51088">
    <property type="entry name" value="TEA_2"/>
    <property type="match status" value="1"/>
</dbReference>
<reference evidence="9" key="1">
    <citation type="submission" date="2022-07" db="EMBL/GenBank/DDBJ databases">
        <title>Genome Sequence of Leucocoprinus birnbaumii.</title>
        <authorList>
            <person name="Buettner E."/>
        </authorList>
    </citation>
    <scope>NUCLEOTIDE SEQUENCE</scope>
    <source>
        <strain evidence="9">VT141</strain>
    </source>
</reference>
<organism evidence="9 10">
    <name type="scientific">Leucocoprinus birnbaumii</name>
    <dbReference type="NCBI Taxonomy" id="56174"/>
    <lineage>
        <taxon>Eukaryota</taxon>
        <taxon>Fungi</taxon>
        <taxon>Dikarya</taxon>
        <taxon>Basidiomycota</taxon>
        <taxon>Agaricomycotina</taxon>
        <taxon>Agaricomycetes</taxon>
        <taxon>Agaricomycetidae</taxon>
        <taxon>Agaricales</taxon>
        <taxon>Agaricineae</taxon>
        <taxon>Agaricaceae</taxon>
        <taxon>Leucocoprinus</taxon>
    </lineage>
</organism>
<dbReference type="PANTHER" id="PTHR11834:SF0">
    <property type="entry name" value="PROTEIN SCALLOPED"/>
    <property type="match status" value="1"/>
</dbReference>
<keyword evidence="5" id="KW-0539">Nucleus</keyword>
<evidence type="ECO:0000256" key="1">
    <source>
        <dbReference type="ARBA" id="ARBA00004123"/>
    </source>
</evidence>
<feature type="DNA-binding region" description="TEA" evidence="6">
    <location>
        <begin position="60"/>
        <end position="134"/>
    </location>
</feature>
<feature type="compositionally biased region" description="Low complexity" evidence="7">
    <location>
        <begin position="156"/>
        <end position="171"/>
    </location>
</feature>
<gene>
    <name evidence="9" type="ORF">NP233_g8153</name>
</gene>
<dbReference type="InterPro" id="IPR000818">
    <property type="entry name" value="TEA/ATTS_dom"/>
</dbReference>
<keyword evidence="3" id="KW-0805">Transcription regulation</keyword>
<proteinExistence type="inferred from homology"/>